<dbReference type="InterPro" id="IPR000644">
    <property type="entry name" value="CBS_dom"/>
</dbReference>
<dbReference type="PANTHER" id="PTHR43080:SF2">
    <property type="entry name" value="CBS DOMAIN-CONTAINING PROTEIN"/>
    <property type="match status" value="1"/>
</dbReference>
<protein>
    <submittedName>
        <fullName evidence="2">IMP dehydrogenase</fullName>
        <ecNumber evidence="2">1.1.1.205</ecNumber>
    </submittedName>
</protein>
<dbReference type="AlphaFoldDB" id="A0A2S2DWN4"/>
<dbReference type="KEGG" id="psez:HME7025_01962"/>
<dbReference type="GO" id="GO:0003938">
    <property type="term" value="F:IMP dehydrogenase activity"/>
    <property type="evidence" value="ECO:0007669"/>
    <property type="project" value="UniProtKB-EC"/>
</dbReference>
<keyword evidence="2" id="KW-0560">Oxidoreductase</keyword>
<accession>A0A2S2DWN4</accession>
<reference evidence="3" key="1">
    <citation type="submission" date="2018-05" db="EMBL/GenBank/DDBJ databases">
        <title>Pseudarcicella sp. HME7025 Genome sequencing and assembly.</title>
        <authorList>
            <person name="Kim H."/>
            <person name="Kang H."/>
            <person name="Joh K."/>
        </authorList>
    </citation>
    <scope>NUCLEOTIDE SEQUENCE [LARGE SCALE GENOMIC DNA]</scope>
    <source>
        <strain evidence="3">HME7025</strain>
    </source>
</reference>
<dbReference type="RefSeq" id="WP_109323465.1">
    <property type="nucleotide sequence ID" value="NZ_CP029346.1"/>
</dbReference>
<dbReference type="OrthoDB" id="9802114at2"/>
<proteinExistence type="predicted"/>
<dbReference type="CDD" id="cd04623">
    <property type="entry name" value="CBS_pair_bac_euk"/>
    <property type="match status" value="1"/>
</dbReference>
<dbReference type="InterPro" id="IPR051257">
    <property type="entry name" value="Diverse_CBS-Domain"/>
</dbReference>
<gene>
    <name evidence="2" type="ORF">HME7025_01962</name>
</gene>
<sequence>MKKVNDILSQRKRDTITVGPDTHVIEALKIMQDQNIGSVVVMEGNQYLGIMTERDYARKVILLGKSSIDASVKEIMSTDLPHINRETTLEMCMIIVSEKNIRYLPVLENGHFVGIISVNDLITATIQDHLDTIEHLKNYIQM</sequence>
<dbReference type="PANTHER" id="PTHR43080">
    <property type="entry name" value="CBS DOMAIN-CONTAINING PROTEIN CBSX3, MITOCHONDRIAL"/>
    <property type="match status" value="1"/>
</dbReference>
<dbReference type="InterPro" id="IPR046342">
    <property type="entry name" value="CBS_dom_sf"/>
</dbReference>
<dbReference type="PROSITE" id="PS51371">
    <property type="entry name" value="CBS"/>
    <property type="match status" value="2"/>
</dbReference>
<dbReference type="EMBL" id="CP029346">
    <property type="protein sequence ID" value="AWL09811.1"/>
    <property type="molecule type" value="Genomic_DNA"/>
</dbReference>
<dbReference type="Pfam" id="PF00571">
    <property type="entry name" value="CBS"/>
    <property type="match status" value="2"/>
</dbReference>
<name>A0A2S2DWN4_9BACT</name>
<evidence type="ECO:0000313" key="3">
    <source>
        <dbReference type="Proteomes" id="UP000245468"/>
    </source>
</evidence>
<dbReference type="Gene3D" id="3.10.580.10">
    <property type="entry name" value="CBS-domain"/>
    <property type="match status" value="1"/>
</dbReference>
<organism evidence="2 3">
    <name type="scientific">Aquirufa nivalisilvae</name>
    <dbReference type="NCBI Taxonomy" id="2516557"/>
    <lineage>
        <taxon>Bacteria</taxon>
        <taxon>Pseudomonadati</taxon>
        <taxon>Bacteroidota</taxon>
        <taxon>Cytophagia</taxon>
        <taxon>Cytophagales</taxon>
        <taxon>Flectobacillaceae</taxon>
        <taxon>Aquirufa</taxon>
    </lineage>
</organism>
<dbReference type="SUPFAM" id="SSF54631">
    <property type="entry name" value="CBS-domain pair"/>
    <property type="match status" value="1"/>
</dbReference>
<keyword evidence="3" id="KW-1185">Reference proteome</keyword>
<keyword evidence="1" id="KW-0129">CBS domain</keyword>
<evidence type="ECO:0000313" key="2">
    <source>
        <dbReference type="EMBL" id="AWL09811.1"/>
    </source>
</evidence>
<dbReference type="EC" id="1.1.1.205" evidence="2"/>
<dbReference type="SMART" id="SM00116">
    <property type="entry name" value="CBS"/>
    <property type="match status" value="2"/>
</dbReference>
<dbReference type="Proteomes" id="UP000245468">
    <property type="component" value="Chromosome"/>
</dbReference>
<evidence type="ECO:0000256" key="1">
    <source>
        <dbReference type="ARBA" id="ARBA00023122"/>
    </source>
</evidence>
<dbReference type="InterPro" id="IPR044725">
    <property type="entry name" value="CBSX3_CBS_dom"/>
</dbReference>